<keyword evidence="1" id="KW-0474">Menaquinone biosynthesis</keyword>
<dbReference type="Pfam" id="PF02775">
    <property type="entry name" value="TPP_enzyme_C"/>
    <property type="match status" value="1"/>
</dbReference>
<dbReference type="GO" id="GO:0070204">
    <property type="term" value="F:2-succinyl-5-enolpyruvyl-6-hydroxy-3-cyclohexene-1-carboxylic-acid synthase activity"/>
    <property type="evidence" value="ECO:0007669"/>
    <property type="project" value="UniProtKB-EC"/>
</dbReference>
<feature type="domain" description="Thiamine pyrophosphate enzyme TPP-binding" evidence="2">
    <location>
        <begin position="2"/>
        <end position="114"/>
    </location>
</feature>
<dbReference type="PANTHER" id="PTHR42916:SF1">
    <property type="entry name" value="PROTEIN PHYLLO, CHLOROPLASTIC"/>
    <property type="match status" value="1"/>
</dbReference>
<dbReference type="PANTHER" id="PTHR42916">
    <property type="entry name" value="2-SUCCINYL-5-ENOLPYRUVYL-6-HYDROXY-3-CYCLOHEXENE-1-CARBOXYLATE SYNTHASE"/>
    <property type="match status" value="1"/>
</dbReference>
<dbReference type="EC" id="2.2.1.9" evidence="3"/>
<dbReference type="InterPro" id="IPR029061">
    <property type="entry name" value="THDP-binding"/>
</dbReference>
<organism evidence="3">
    <name type="scientific">Haemophilus influenzae HK1212</name>
    <dbReference type="NCBI Taxonomy" id="456482"/>
    <lineage>
        <taxon>Bacteria</taxon>
        <taxon>Pseudomonadati</taxon>
        <taxon>Pseudomonadota</taxon>
        <taxon>Gammaproteobacteria</taxon>
        <taxon>Pasteurellales</taxon>
        <taxon>Pasteurellaceae</taxon>
        <taxon>Haemophilus</taxon>
    </lineage>
</organism>
<dbReference type="AlphaFoldDB" id="A0A7G2JWL0"/>
<proteinExistence type="predicted"/>
<evidence type="ECO:0000259" key="2">
    <source>
        <dbReference type="Pfam" id="PF02775"/>
    </source>
</evidence>
<accession>A0A7G2JWL0</accession>
<keyword evidence="3" id="KW-0808">Transferase</keyword>
<evidence type="ECO:0000256" key="1">
    <source>
        <dbReference type="ARBA" id="ARBA00022428"/>
    </source>
</evidence>
<evidence type="ECO:0000313" key="3">
    <source>
        <dbReference type="EMBL" id="EFA27823.1"/>
    </source>
</evidence>
<dbReference type="InterPro" id="IPR011766">
    <property type="entry name" value="TPP_enzyme_TPP-bd"/>
</dbReference>
<gene>
    <name evidence="3" type="primary">menD</name>
    <name evidence="3" type="ORF">HAINFHK1212_1516</name>
</gene>
<name>A0A7G2JWL0_HAEIF</name>
<dbReference type="GO" id="GO:0030976">
    <property type="term" value="F:thiamine pyrophosphate binding"/>
    <property type="evidence" value="ECO:0007669"/>
    <property type="project" value="InterPro"/>
</dbReference>
<comment type="caution">
    <text evidence="3">The sequence shown here is derived from an EMBL/GenBank/DDBJ whole genome shotgun (WGS) entry which is preliminary data.</text>
</comment>
<reference evidence="3" key="1">
    <citation type="journal article" date="2010" name="Genomics">
        <title>Tracing phylogenomic events leading to diversity of Haemophilus influenzae and the emergence of Brazilian Purpuric Fever (BPF)-associated clones.</title>
        <authorList>
            <person name="Papazisi L."/>
            <person name="Ratnayake S."/>
            <person name="Remortel B.G."/>
            <person name="Bock G.R."/>
            <person name="Liang W."/>
            <person name="Saeed A.I."/>
            <person name="Liu J."/>
            <person name="Fleischmann R.D."/>
            <person name="Kilian M."/>
            <person name="Peterson S.N."/>
        </authorList>
    </citation>
    <scope>NUCLEOTIDE SEQUENCE [LARGE SCALE GENOMIC DNA]</scope>
    <source>
        <strain evidence="3">HK1212</strain>
    </source>
</reference>
<protein>
    <submittedName>
        <fullName evidence="3">Menaquinone biosynthesis protein MenD</fullName>
        <ecNumber evidence="3">2.2.1.9</ecNumber>
    </submittedName>
</protein>
<dbReference type="Gene3D" id="3.40.50.970">
    <property type="match status" value="1"/>
</dbReference>
<dbReference type="GO" id="GO:0009234">
    <property type="term" value="P:menaquinone biosynthetic process"/>
    <property type="evidence" value="ECO:0007669"/>
    <property type="project" value="UniProtKB-KW"/>
</dbReference>
<dbReference type="EMBL" id="ABFC01001113">
    <property type="protein sequence ID" value="EFA27823.1"/>
    <property type="molecule type" value="Genomic_DNA"/>
</dbReference>
<dbReference type="SUPFAM" id="SSF52518">
    <property type="entry name" value="Thiamin diphosphate-binding fold (THDP-binding)"/>
    <property type="match status" value="1"/>
</dbReference>
<sequence>MATAAGIGIGSNKPVVAVIGDTSTLYDLNSFALFKNVTQPTLIFVINNNGGAIFDMLPVDEQVKDQFYRLPHNGDFSQIAAMFDLKYAHPYTWADLNSVVKQAYSRRKATLIEIKTNPSDGSSLYKRLIE</sequence>
<feature type="non-terminal residue" evidence="3">
    <location>
        <position position="130"/>
    </location>
</feature>